<name>A0A0V1HRR5_9BILA</name>
<dbReference type="AlphaFoldDB" id="A0A0V1HRR5"/>
<dbReference type="EMBL" id="JYDP01000033">
    <property type="protein sequence ID" value="KRZ13260.1"/>
    <property type="molecule type" value="Genomic_DNA"/>
</dbReference>
<sequence length="102" mass="11930">MVCVLELKLEASKDLSSTEHFHLNLEPYDNGLPSRQRLAFSTPAFLRFQSRFQSQQSCSRYWQREGVISERTAQKWFLLLKKGKLHVTDSPRSGRPVQFNED</sequence>
<gene>
    <name evidence="1" type="ORF">T11_423</name>
</gene>
<organism evidence="1 2">
    <name type="scientific">Trichinella zimbabwensis</name>
    <dbReference type="NCBI Taxonomy" id="268475"/>
    <lineage>
        <taxon>Eukaryota</taxon>
        <taxon>Metazoa</taxon>
        <taxon>Ecdysozoa</taxon>
        <taxon>Nematoda</taxon>
        <taxon>Enoplea</taxon>
        <taxon>Dorylaimia</taxon>
        <taxon>Trichinellida</taxon>
        <taxon>Trichinellidae</taxon>
        <taxon>Trichinella</taxon>
    </lineage>
</organism>
<reference evidence="1 2" key="1">
    <citation type="submission" date="2015-01" db="EMBL/GenBank/DDBJ databases">
        <title>Evolution of Trichinella species and genotypes.</title>
        <authorList>
            <person name="Korhonen P.K."/>
            <person name="Edoardo P."/>
            <person name="Giuseppe L.R."/>
            <person name="Gasser R.B."/>
        </authorList>
    </citation>
    <scope>NUCLEOTIDE SEQUENCE [LARGE SCALE GENOMIC DNA]</scope>
    <source>
        <strain evidence="1">ISS1029</strain>
    </source>
</reference>
<protein>
    <submittedName>
        <fullName evidence="1">Uncharacterized protein</fullName>
    </submittedName>
</protein>
<accession>A0A0V1HRR5</accession>
<dbReference type="Proteomes" id="UP000055024">
    <property type="component" value="Unassembled WGS sequence"/>
</dbReference>
<evidence type="ECO:0000313" key="2">
    <source>
        <dbReference type="Proteomes" id="UP000055024"/>
    </source>
</evidence>
<comment type="caution">
    <text evidence="1">The sequence shown here is derived from an EMBL/GenBank/DDBJ whole genome shotgun (WGS) entry which is preliminary data.</text>
</comment>
<dbReference type="OrthoDB" id="6137736at2759"/>
<keyword evidence="2" id="KW-1185">Reference proteome</keyword>
<proteinExistence type="predicted"/>
<evidence type="ECO:0000313" key="1">
    <source>
        <dbReference type="EMBL" id="KRZ13260.1"/>
    </source>
</evidence>